<reference evidence="2" key="1">
    <citation type="journal article" date="2021" name="Nat. Commun.">
        <title>Genetic determinants of endophytism in the Arabidopsis root mycobiome.</title>
        <authorList>
            <person name="Mesny F."/>
            <person name="Miyauchi S."/>
            <person name="Thiergart T."/>
            <person name="Pickel B."/>
            <person name="Atanasova L."/>
            <person name="Karlsson M."/>
            <person name="Huettel B."/>
            <person name="Barry K.W."/>
            <person name="Haridas S."/>
            <person name="Chen C."/>
            <person name="Bauer D."/>
            <person name="Andreopoulos W."/>
            <person name="Pangilinan J."/>
            <person name="LaButti K."/>
            <person name="Riley R."/>
            <person name="Lipzen A."/>
            <person name="Clum A."/>
            <person name="Drula E."/>
            <person name="Henrissat B."/>
            <person name="Kohler A."/>
            <person name="Grigoriev I.V."/>
            <person name="Martin F.M."/>
            <person name="Hacquard S."/>
        </authorList>
    </citation>
    <scope>NUCLEOTIDE SEQUENCE</scope>
    <source>
        <strain evidence="2">MPI-SDFR-AT-0120</strain>
    </source>
</reference>
<feature type="region of interest" description="Disordered" evidence="1">
    <location>
        <begin position="323"/>
        <end position="352"/>
    </location>
</feature>
<dbReference type="Proteomes" id="UP000813461">
    <property type="component" value="Unassembled WGS sequence"/>
</dbReference>
<sequence>MTQARHLHRQQSLIDFNPYDQRFQHHQSDPNTLSEIPQSAHHIGCMMQAQPMAQPHLQQYSPEAHLYGQQWQLQRQQTLPQDIKPVAGERPDYHSNHTGHAHAGLWGGAMFNRNYNLQGGLCMSYGTMAGNEGAAAVNGTLMYPETPSQGTTDNTGLQYGDTSTWDYQRSNELSSSMRATGSSLESISSLSPKTYTTDTVASDIPPFTPDTSNDGASSCRSWARFNTSSFPTIKTSSPKYPTGMDSMTARYSSRPLPINRGAAGSSSATEADVPFNGLPSPYDGASQFDSVSYFPKSCPSESPSYSARMTYSQAVGPYKPHESQGVGYLYKSDPTTYSPSDNRPQRANGWGETNTSVSARAQFQVPRVMDTQVQRKADDEILLEGKRNGLTYKEIRKKMAVKCAESTLRGRYRSLTKARKDRVRKPTWTANDIRLMNQYVQAELDRIDAHQHVALGYEQRLAKVPWKKITDKIHANGGTYHFGNATCKRKYIQLHPAP</sequence>
<evidence type="ECO:0008006" key="4">
    <source>
        <dbReference type="Google" id="ProtNLM"/>
    </source>
</evidence>
<protein>
    <recommendedName>
        <fullName evidence="4">Myb-like domain-containing protein</fullName>
    </recommendedName>
</protein>
<organism evidence="2 3">
    <name type="scientific">Paraphoma chrysanthemicola</name>
    <dbReference type="NCBI Taxonomy" id="798071"/>
    <lineage>
        <taxon>Eukaryota</taxon>
        <taxon>Fungi</taxon>
        <taxon>Dikarya</taxon>
        <taxon>Ascomycota</taxon>
        <taxon>Pezizomycotina</taxon>
        <taxon>Dothideomycetes</taxon>
        <taxon>Pleosporomycetidae</taxon>
        <taxon>Pleosporales</taxon>
        <taxon>Pleosporineae</taxon>
        <taxon>Phaeosphaeriaceae</taxon>
        <taxon>Paraphoma</taxon>
    </lineage>
</organism>
<keyword evidence="3" id="KW-1185">Reference proteome</keyword>
<proteinExistence type="predicted"/>
<gene>
    <name evidence="2" type="ORF">FB567DRAFT_631722</name>
</gene>
<dbReference type="OrthoDB" id="3439209at2759"/>
<evidence type="ECO:0000313" key="2">
    <source>
        <dbReference type="EMBL" id="KAH7078382.1"/>
    </source>
</evidence>
<evidence type="ECO:0000256" key="1">
    <source>
        <dbReference type="SAM" id="MobiDB-lite"/>
    </source>
</evidence>
<comment type="caution">
    <text evidence="2">The sequence shown here is derived from an EMBL/GenBank/DDBJ whole genome shotgun (WGS) entry which is preliminary data.</text>
</comment>
<feature type="compositionally biased region" description="Polar residues" evidence="1">
    <location>
        <begin position="333"/>
        <end position="342"/>
    </location>
</feature>
<dbReference type="AlphaFoldDB" id="A0A8K0VVK0"/>
<evidence type="ECO:0000313" key="3">
    <source>
        <dbReference type="Proteomes" id="UP000813461"/>
    </source>
</evidence>
<name>A0A8K0VVK0_9PLEO</name>
<accession>A0A8K0VVK0</accession>
<dbReference type="EMBL" id="JAGMVJ010000017">
    <property type="protein sequence ID" value="KAH7078382.1"/>
    <property type="molecule type" value="Genomic_DNA"/>
</dbReference>